<protein>
    <submittedName>
        <fullName evidence="2">Uncharacterized protein</fullName>
    </submittedName>
</protein>
<dbReference type="EMBL" id="DS995749">
    <property type="protein sequence ID" value="EGE06558.1"/>
    <property type="molecule type" value="Genomic_DNA"/>
</dbReference>
<feature type="compositionally biased region" description="Low complexity" evidence="1">
    <location>
        <begin position="129"/>
        <end position="142"/>
    </location>
</feature>
<dbReference type="OrthoDB" id="4173343at2759"/>
<organism evidence="2 3">
    <name type="scientific">Trichophyton equinum (strain ATCC MYA-4606 / CBS 127.97)</name>
    <name type="common">Horse ringworm fungus</name>
    <dbReference type="NCBI Taxonomy" id="559882"/>
    <lineage>
        <taxon>Eukaryota</taxon>
        <taxon>Fungi</taxon>
        <taxon>Dikarya</taxon>
        <taxon>Ascomycota</taxon>
        <taxon>Pezizomycotina</taxon>
        <taxon>Eurotiomycetes</taxon>
        <taxon>Eurotiomycetidae</taxon>
        <taxon>Onygenales</taxon>
        <taxon>Arthrodermataceae</taxon>
        <taxon>Trichophyton</taxon>
    </lineage>
</organism>
<evidence type="ECO:0000313" key="3">
    <source>
        <dbReference type="Proteomes" id="UP000009169"/>
    </source>
</evidence>
<sequence length="391" mass="41561">MLTQQAWDVAMRRRFNFKFTSSKRPFVSPHPAPVVDESRYYNFDDTLAPIRPGSPLADRPVIDPTTLVHLRHACILLYHRVKNQGQPVRRAAAPQPDPVYFQHEHERHKLAAHPPPDRRPMGSVDEGVASGSSIPPESASSGRPRPLVRTDLPSPSLPPASGPVAPNSASVVTDQPSSPKMGIRRTASAPMHTETGIIVEDPSYPYTSRNCQIPSVSHGTGLPTSPTGPAAPVSSLQTRPEHAPHSFAGRTAGRQGFQDSDTETLAPTETDIRQHAESTPGPISQSMGLVPVATQASDERSSSSSSNSSADDTTNTAVTTVTTTSTSSDITAETSASTPPPATSASAATIASQLSRVQTFVKKLSKFGFNKKKASSSNQRNIGLGMAVEAT</sequence>
<dbReference type="AlphaFoldDB" id="F2PXE0"/>
<proteinExistence type="predicted"/>
<feature type="compositionally biased region" description="Polar residues" evidence="1">
    <location>
        <begin position="218"/>
        <end position="227"/>
    </location>
</feature>
<evidence type="ECO:0000256" key="1">
    <source>
        <dbReference type="SAM" id="MobiDB-lite"/>
    </source>
</evidence>
<reference evidence="3" key="1">
    <citation type="journal article" date="2012" name="MBio">
        <title>Comparative genome analysis of Trichophyton rubrum and related dermatophytes reveals candidate genes involved in infection.</title>
        <authorList>
            <person name="Martinez D.A."/>
            <person name="Oliver B.G."/>
            <person name="Graeser Y."/>
            <person name="Goldberg J.M."/>
            <person name="Li W."/>
            <person name="Martinez-Rossi N.M."/>
            <person name="Monod M."/>
            <person name="Shelest E."/>
            <person name="Barton R.C."/>
            <person name="Birch E."/>
            <person name="Brakhage A.A."/>
            <person name="Chen Z."/>
            <person name="Gurr S.J."/>
            <person name="Heiman D."/>
            <person name="Heitman J."/>
            <person name="Kosti I."/>
            <person name="Rossi A."/>
            <person name="Saif S."/>
            <person name="Samalova M."/>
            <person name="Saunders C.W."/>
            <person name="Shea T."/>
            <person name="Summerbell R.C."/>
            <person name="Xu J."/>
            <person name="Young S."/>
            <person name="Zeng Q."/>
            <person name="Birren B.W."/>
            <person name="Cuomo C.A."/>
            <person name="White T.C."/>
        </authorList>
    </citation>
    <scope>NUCLEOTIDE SEQUENCE [LARGE SCALE GENOMIC DNA]</scope>
    <source>
        <strain evidence="3">ATCC MYA-4606 / CBS 127.97</strain>
    </source>
</reference>
<feature type="compositionally biased region" description="Low complexity" evidence="1">
    <location>
        <begin position="302"/>
        <end position="349"/>
    </location>
</feature>
<feature type="compositionally biased region" description="Basic and acidic residues" evidence="1">
    <location>
        <begin position="105"/>
        <end position="120"/>
    </location>
</feature>
<name>F2PXE0_TRIEC</name>
<accession>F2PXE0</accession>
<feature type="compositionally biased region" description="Polar residues" evidence="1">
    <location>
        <begin position="167"/>
        <end position="178"/>
    </location>
</feature>
<feature type="region of interest" description="Disordered" evidence="1">
    <location>
        <begin position="218"/>
        <end position="349"/>
    </location>
</feature>
<dbReference type="HOGENOM" id="CLU_714088_0_0_1"/>
<evidence type="ECO:0000313" key="2">
    <source>
        <dbReference type="EMBL" id="EGE06558.1"/>
    </source>
</evidence>
<dbReference type="eggNOG" id="ENOG502RMCT">
    <property type="taxonomic scope" value="Eukaryota"/>
</dbReference>
<gene>
    <name evidence="2" type="ORF">TEQG_05557</name>
</gene>
<dbReference type="VEuPathDB" id="FungiDB:TEQG_05557"/>
<dbReference type="Proteomes" id="UP000009169">
    <property type="component" value="Unassembled WGS sequence"/>
</dbReference>
<feature type="compositionally biased region" description="Polar residues" evidence="1">
    <location>
        <begin position="257"/>
        <end position="267"/>
    </location>
</feature>
<feature type="region of interest" description="Disordered" evidence="1">
    <location>
        <begin position="105"/>
        <end position="183"/>
    </location>
</feature>
<keyword evidence="3" id="KW-1185">Reference proteome</keyword>